<feature type="transmembrane region" description="Helical" evidence="5">
    <location>
        <begin position="114"/>
        <end position="134"/>
    </location>
</feature>
<evidence type="ECO:0000256" key="4">
    <source>
        <dbReference type="ARBA" id="ARBA00023136"/>
    </source>
</evidence>
<organism evidence="7 8">
    <name type="scientific">Halodesulfurarchaeum formicicum</name>
    <dbReference type="NCBI Taxonomy" id="1873524"/>
    <lineage>
        <taxon>Archaea</taxon>
        <taxon>Methanobacteriati</taxon>
        <taxon>Methanobacteriota</taxon>
        <taxon>Stenosarchaea group</taxon>
        <taxon>Halobacteria</taxon>
        <taxon>Halobacteriales</taxon>
        <taxon>Halobacteriaceae</taxon>
        <taxon>Halodesulfurarchaeum</taxon>
    </lineage>
</organism>
<dbReference type="Pfam" id="PF02163">
    <property type="entry name" value="Peptidase_M50"/>
    <property type="match status" value="1"/>
</dbReference>
<feature type="transmembrane region" description="Helical" evidence="5">
    <location>
        <begin position="560"/>
        <end position="582"/>
    </location>
</feature>
<dbReference type="GO" id="GO:0031293">
    <property type="term" value="P:membrane protein intracellular domain proteolysis"/>
    <property type="evidence" value="ECO:0007669"/>
    <property type="project" value="TreeGrafter"/>
</dbReference>
<dbReference type="InterPro" id="IPR036034">
    <property type="entry name" value="PDZ_sf"/>
</dbReference>
<dbReference type="EMBL" id="CP016070">
    <property type="protein sequence ID" value="AOW81109.1"/>
    <property type="molecule type" value="Genomic_DNA"/>
</dbReference>
<evidence type="ECO:0000256" key="1">
    <source>
        <dbReference type="ARBA" id="ARBA00004127"/>
    </source>
</evidence>
<dbReference type="Proteomes" id="UP000185608">
    <property type="component" value="Chromosome"/>
</dbReference>
<dbReference type="SMART" id="SM00228">
    <property type="entry name" value="PDZ"/>
    <property type="match status" value="1"/>
</dbReference>
<dbReference type="GO" id="GO:0012505">
    <property type="term" value="C:endomembrane system"/>
    <property type="evidence" value="ECO:0007669"/>
    <property type="project" value="UniProtKB-SubCell"/>
</dbReference>
<dbReference type="PROSITE" id="PS50106">
    <property type="entry name" value="PDZ"/>
    <property type="match status" value="1"/>
</dbReference>
<reference evidence="7 8" key="1">
    <citation type="submission" date="2016-06" db="EMBL/GenBank/DDBJ databases">
        <title>Discovery of anaerobic lithoheterotrophic haloarchaeon capable of sulfur respiration by hydrogen and formate.</title>
        <authorList>
            <person name="Sorokin D.Y."/>
            <person name="Kublanov I.V."/>
            <person name="Roman P."/>
            <person name="Sinninghe Damste J.S."/>
            <person name="Golyshin P.N."/>
            <person name="Rojo D."/>
            <person name="Ciordia S."/>
            <person name="Mena Md.C."/>
            <person name="Ferrer M."/>
            <person name="Smedile F."/>
            <person name="Messina E."/>
            <person name="La Cono V."/>
            <person name="Yakimov M.M."/>
        </authorList>
    </citation>
    <scope>NUCLEOTIDE SEQUENCE [LARGE SCALE GENOMIC DNA]</scope>
    <source>
        <strain evidence="7 8">HTSR1</strain>
    </source>
</reference>
<keyword evidence="7" id="KW-0482">Metalloprotease</keyword>
<keyword evidence="7" id="KW-0645">Protease</keyword>
<sequence length="589" mass="61197">MMNPWSWVLGGLLAYWLALSLLRSRDWFPEFIGVTGPILTVHTKRGRDLLDRLAGPRRLWRVWANMGLGFALVILVGSFLLLLANAVQVLRNPPQPTAVNQPQNFLVIPGVNDFLPLAVAPEILFGLFIGMLVHEGGHGILSRVEGIDVESMGVVLLAILPIGAFVEPEEESVEAADRGSQARMFAAGVTNNFLLTAIAFAILFGPVVGSIGVAPGAAVGGVFPGSPAAQAGVDAGDRIVAVGEQPIEQNSDLEETLVASGADRVTLTLGDGTETSVRRSVLVTGVADDSPFASLGTNTTITAVNGTAVQTEAALRAAVANETVVTLDTAGGDRVTGPAGALVTVVPDGPAATDGLPTETPIVVTEIGGQRVASQTQLNAVLDDFDAGETVSVTTYQDGAAETNEVELGAQDGTSYLGVQVYRGISGLVVSDFGTTLYPAQTYLDMAGGEATGPGIVGFLRGIGVSLLLPLIGSVGLTGLEYNFAGFVGWNLGFFTVEGPLAPLGGGVFVLANVLFWTGWINLNLGFFNCIPAFPLDGGHLLRMMAEAVVSRLPIGDRQIAVRAITTSVGLTMLLALFLMLFGPQLLGG</sequence>
<evidence type="ECO:0000313" key="8">
    <source>
        <dbReference type="Proteomes" id="UP000185608"/>
    </source>
</evidence>
<dbReference type="InterPro" id="IPR041489">
    <property type="entry name" value="PDZ_6"/>
</dbReference>
<dbReference type="Gene3D" id="2.30.42.10">
    <property type="match status" value="2"/>
</dbReference>
<dbReference type="InterPro" id="IPR001193">
    <property type="entry name" value="MBTPS2"/>
</dbReference>
<dbReference type="InterPro" id="IPR008915">
    <property type="entry name" value="Peptidase_M50"/>
</dbReference>
<keyword evidence="2 5" id="KW-0812">Transmembrane</keyword>
<feature type="transmembrane region" description="Helical" evidence="5">
    <location>
        <begin position="6"/>
        <end position="22"/>
    </location>
</feature>
<feature type="transmembrane region" description="Helical" evidence="5">
    <location>
        <begin position="459"/>
        <end position="480"/>
    </location>
</feature>
<keyword evidence="3 5" id="KW-1133">Transmembrane helix</keyword>
<name>A0A1D8S6Z5_9EURY</name>
<evidence type="ECO:0000313" key="7">
    <source>
        <dbReference type="EMBL" id="AOW81109.1"/>
    </source>
</evidence>
<evidence type="ECO:0000259" key="6">
    <source>
        <dbReference type="PROSITE" id="PS50106"/>
    </source>
</evidence>
<dbReference type="CDD" id="cd06159">
    <property type="entry name" value="S2P-M50_PDZ_Arch"/>
    <property type="match status" value="1"/>
</dbReference>
<accession>A0A1D8S6Z5</accession>
<feature type="transmembrane region" description="Helical" evidence="5">
    <location>
        <begin position="62"/>
        <end position="84"/>
    </location>
</feature>
<evidence type="ECO:0000256" key="2">
    <source>
        <dbReference type="ARBA" id="ARBA00022692"/>
    </source>
</evidence>
<dbReference type="PATRIC" id="fig|1855411.3.peg.1953"/>
<dbReference type="Pfam" id="PF17820">
    <property type="entry name" value="PDZ_6"/>
    <property type="match status" value="1"/>
</dbReference>
<evidence type="ECO:0000256" key="3">
    <source>
        <dbReference type="ARBA" id="ARBA00022989"/>
    </source>
</evidence>
<dbReference type="SUPFAM" id="SSF50156">
    <property type="entry name" value="PDZ domain-like"/>
    <property type="match status" value="2"/>
</dbReference>
<comment type="subcellular location">
    <subcellularLocation>
        <location evidence="1">Endomembrane system</location>
        <topology evidence="1">Multi-pass membrane protein</topology>
    </subcellularLocation>
</comment>
<evidence type="ECO:0000256" key="5">
    <source>
        <dbReference type="SAM" id="Phobius"/>
    </source>
</evidence>
<dbReference type="GO" id="GO:0016020">
    <property type="term" value="C:membrane"/>
    <property type="evidence" value="ECO:0007669"/>
    <property type="project" value="InterPro"/>
</dbReference>
<dbReference type="AlphaFoldDB" id="A0A1D8S6Z5"/>
<dbReference type="GO" id="GO:0004222">
    <property type="term" value="F:metalloendopeptidase activity"/>
    <property type="evidence" value="ECO:0007669"/>
    <property type="project" value="InterPro"/>
</dbReference>
<dbReference type="PANTHER" id="PTHR13325:SF3">
    <property type="entry name" value="MEMBRANE-BOUND TRANSCRIPTION FACTOR SITE-2 PROTEASE"/>
    <property type="match status" value="1"/>
</dbReference>
<dbReference type="STRING" id="1873524.HSR6_2022"/>
<dbReference type="InterPro" id="IPR001478">
    <property type="entry name" value="PDZ"/>
</dbReference>
<proteinExistence type="predicted"/>
<dbReference type="GO" id="GO:0005737">
    <property type="term" value="C:cytoplasm"/>
    <property type="evidence" value="ECO:0007669"/>
    <property type="project" value="TreeGrafter"/>
</dbReference>
<feature type="transmembrane region" description="Helical" evidence="5">
    <location>
        <begin position="185"/>
        <end position="204"/>
    </location>
</feature>
<dbReference type="PANTHER" id="PTHR13325">
    <property type="entry name" value="PROTEASE M50 MEMBRANE-BOUND TRANSCRIPTION FACTOR SITE 2 PROTEASE"/>
    <property type="match status" value="1"/>
</dbReference>
<gene>
    <name evidence="7" type="ORF">HTSR_1947</name>
</gene>
<protein>
    <submittedName>
        <fullName evidence="7">Metalloprotease/metallo peptidase</fullName>
    </submittedName>
</protein>
<keyword evidence="4 5" id="KW-0472">Membrane</keyword>
<feature type="domain" description="PDZ" evidence="6">
    <location>
        <begin position="209"/>
        <end position="248"/>
    </location>
</feature>
<dbReference type="KEGG" id="halh:HTSR_1947"/>
<keyword evidence="7" id="KW-0378">Hydrolase</keyword>